<accession>A2Q0G8</accession>
<evidence type="ECO:0000313" key="1">
    <source>
        <dbReference type="EMBL" id="BAF45683.1"/>
    </source>
</evidence>
<reference evidence="1 2" key="1">
    <citation type="journal article" date="2007" name="Virology">
        <title>Shared and species-specific features among ichnovirus genomes.</title>
        <authorList>
            <person name="Tanaka K."/>
            <person name="Lapointe R."/>
            <person name="Barney W.E."/>
            <person name="Makkay A.M."/>
            <person name="Stoltz D."/>
            <person name="Cusson M."/>
            <person name="Webb B.A."/>
        </authorList>
    </citation>
    <scope>NUCLEOTIDE SEQUENCE [LARGE SCALE GENOMIC DNA]</scope>
</reference>
<protein>
    <submittedName>
        <fullName evidence="1">C6.1</fullName>
    </submittedName>
</protein>
<dbReference type="RefSeq" id="YP_001031280.1">
    <property type="nucleotide sequence ID" value="NC_008976.1"/>
</dbReference>
<proteinExistence type="predicted"/>
<evidence type="ECO:0000313" key="2">
    <source>
        <dbReference type="Proteomes" id="UP000204242"/>
    </source>
</evidence>
<name>A2Q0G8_9VIRU</name>
<sequence>MLRTVNIFLLLVLASFLIGLAHPRAPPQLPMEYRKTTDCIIRTPEGWKEGPCGTAPRHSTSRSAGRLSHTLQMLSDLYNSILAAFESARQYMQNLKLEREPSRLLRFG</sequence>
<dbReference type="EMBL" id="AB291184">
    <property type="protein sequence ID" value="BAF45683.1"/>
    <property type="molecule type" value="Genomic_DNA"/>
</dbReference>
<dbReference type="Proteomes" id="UP000204242">
    <property type="component" value="Genome"/>
</dbReference>
<dbReference type="KEGG" id="vg:5076329"/>
<organism evidence="1 2">
    <name type="scientific">Ichnoviriform fugitivi</name>
    <dbReference type="NCBI Taxonomy" id="265522"/>
    <lineage>
        <taxon>Viruses</taxon>
        <taxon>Viruses incertae sedis</taxon>
        <taxon>Polydnaviriformidae</taxon>
        <taxon>Ichnoviriform</taxon>
    </lineage>
</organism>
<dbReference type="GeneID" id="5076329"/>